<evidence type="ECO:0000259" key="4">
    <source>
        <dbReference type="Pfam" id="PF13649"/>
    </source>
</evidence>
<keyword evidence="6" id="KW-1185">Reference proteome</keyword>
<dbReference type="GO" id="GO:0008168">
    <property type="term" value="F:methyltransferase activity"/>
    <property type="evidence" value="ECO:0007669"/>
    <property type="project" value="UniProtKB-KW"/>
</dbReference>
<comment type="caution">
    <text evidence="5">The sequence shown here is derived from an EMBL/GenBank/DDBJ whole genome shotgun (WGS) entry which is preliminary data.</text>
</comment>
<evidence type="ECO:0000256" key="2">
    <source>
        <dbReference type="ARBA" id="ARBA00022679"/>
    </source>
</evidence>
<evidence type="ECO:0000256" key="3">
    <source>
        <dbReference type="ARBA" id="ARBA00022691"/>
    </source>
</evidence>
<organism evidence="5 6">
    <name type="scientific">Pantoea allii</name>
    <dbReference type="NCBI Taxonomy" id="574096"/>
    <lineage>
        <taxon>Bacteria</taxon>
        <taxon>Pseudomonadati</taxon>
        <taxon>Pseudomonadota</taxon>
        <taxon>Gammaproteobacteria</taxon>
        <taxon>Enterobacterales</taxon>
        <taxon>Erwiniaceae</taxon>
        <taxon>Pantoea</taxon>
    </lineage>
</organism>
<dbReference type="InterPro" id="IPR041698">
    <property type="entry name" value="Methyltransf_25"/>
</dbReference>
<evidence type="ECO:0000313" key="5">
    <source>
        <dbReference type="EMBL" id="MBW1257787.1"/>
    </source>
</evidence>
<accession>A0ABS6VEP9</accession>
<keyword evidence="2" id="KW-0808">Transferase</keyword>
<dbReference type="InterPro" id="IPR029063">
    <property type="entry name" value="SAM-dependent_MTases_sf"/>
</dbReference>
<keyword evidence="1 5" id="KW-0489">Methyltransferase</keyword>
<evidence type="ECO:0000313" key="6">
    <source>
        <dbReference type="Proteomes" id="UP001197236"/>
    </source>
</evidence>
<dbReference type="GO" id="GO:0032259">
    <property type="term" value="P:methylation"/>
    <property type="evidence" value="ECO:0007669"/>
    <property type="project" value="UniProtKB-KW"/>
</dbReference>
<dbReference type="EMBL" id="JAHVXZ010000005">
    <property type="protein sequence ID" value="MBW1257787.1"/>
    <property type="molecule type" value="Genomic_DNA"/>
</dbReference>
<protein>
    <submittedName>
        <fullName evidence="5">Methyltransferase domain-containing protein</fullName>
    </submittedName>
</protein>
<dbReference type="RefSeq" id="WP_082875126.1">
    <property type="nucleotide sequence ID" value="NZ_CP193911.1"/>
</dbReference>
<name>A0ABS6VEP9_9GAMM</name>
<evidence type="ECO:0000256" key="1">
    <source>
        <dbReference type="ARBA" id="ARBA00022603"/>
    </source>
</evidence>
<dbReference type="Gene3D" id="3.40.50.150">
    <property type="entry name" value="Vaccinia Virus protein VP39"/>
    <property type="match status" value="1"/>
</dbReference>
<dbReference type="Pfam" id="PF13649">
    <property type="entry name" value="Methyltransf_25"/>
    <property type="match status" value="1"/>
</dbReference>
<proteinExistence type="predicted"/>
<dbReference type="Gene3D" id="2.20.25.110">
    <property type="entry name" value="S-adenosyl-L-methionine-dependent methyltransferases"/>
    <property type="match status" value="1"/>
</dbReference>
<dbReference type="CDD" id="cd02440">
    <property type="entry name" value="AdoMet_MTases"/>
    <property type="match status" value="1"/>
</dbReference>
<dbReference type="PANTHER" id="PTHR43464">
    <property type="entry name" value="METHYLTRANSFERASE"/>
    <property type="match status" value="1"/>
</dbReference>
<dbReference type="SUPFAM" id="SSF53335">
    <property type="entry name" value="S-adenosyl-L-methionine-dependent methyltransferases"/>
    <property type="match status" value="1"/>
</dbReference>
<reference evidence="5 6" key="1">
    <citation type="submission" date="2021-07" db="EMBL/GenBank/DDBJ databases">
        <title>A novel phosphonate cluster across the Pantoea species complex is important for pathogenicity in onion.</title>
        <authorList>
            <person name="Zhao M."/>
            <person name="Stice S."/>
            <person name="Shin G.Y."/>
            <person name="Coutinho T."/>
            <person name="Gitaitis R."/>
            <person name="Kvitko B."/>
            <person name="Dutta B."/>
        </authorList>
    </citation>
    <scope>NUCLEOTIDE SEQUENCE [LARGE SCALE GENOMIC DNA]</scope>
    <source>
        <strain evidence="5 6">BD 382</strain>
    </source>
</reference>
<feature type="domain" description="Methyltransferase" evidence="4">
    <location>
        <begin position="55"/>
        <end position="145"/>
    </location>
</feature>
<sequence>MTQYNSSAAHSESAVQGAMPLLFVELSEALGRYDHTVLDSIAISKIIPPGKYNKILDVCCGIGRVSHALANLGYTVTGIDLSSEQLDVARNLKSDAVFQLCDMASPPAGPFDAIVNVYTSFGYAENETADQKILSSWLQSLRTGGRLIMELSDMERASCVLEQDGHTHREKNGVKETLIVQDKMLTVDYRYKGQLLTCKTRLYWKEELKEMLIKAGFKDIRFYGSFDLTPKSPGDNLVIVAERP</sequence>
<dbReference type="PANTHER" id="PTHR43464:SF19">
    <property type="entry name" value="UBIQUINONE BIOSYNTHESIS O-METHYLTRANSFERASE, MITOCHONDRIAL"/>
    <property type="match status" value="1"/>
</dbReference>
<gene>
    <name evidence="5" type="ORF">KYI95_11395</name>
</gene>
<keyword evidence="3" id="KW-0949">S-adenosyl-L-methionine</keyword>
<dbReference type="Proteomes" id="UP001197236">
    <property type="component" value="Unassembled WGS sequence"/>
</dbReference>